<accession>A0ABV8E7F2</accession>
<reference evidence="4" key="1">
    <citation type="journal article" date="2019" name="Int. J. Syst. Evol. Microbiol.">
        <title>The Global Catalogue of Microorganisms (GCM) 10K type strain sequencing project: providing services to taxonomists for standard genome sequencing and annotation.</title>
        <authorList>
            <consortium name="The Broad Institute Genomics Platform"/>
            <consortium name="The Broad Institute Genome Sequencing Center for Infectious Disease"/>
            <person name="Wu L."/>
            <person name="Ma J."/>
        </authorList>
    </citation>
    <scope>NUCLEOTIDE SEQUENCE [LARGE SCALE GENOMIC DNA]</scope>
    <source>
        <strain evidence="4">TBRC 5781</strain>
    </source>
</reference>
<dbReference type="SUPFAM" id="SSF51905">
    <property type="entry name" value="FAD/NAD(P)-binding domain"/>
    <property type="match status" value="1"/>
</dbReference>
<dbReference type="InterPro" id="IPR050631">
    <property type="entry name" value="PheA/TfdB_FAD_monoxygenase"/>
</dbReference>
<dbReference type="Pfam" id="PF01494">
    <property type="entry name" value="FAD_binding_3"/>
    <property type="match status" value="1"/>
</dbReference>
<keyword evidence="1" id="KW-0560">Oxidoreductase</keyword>
<dbReference type="NCBIfam" id="NF004834">
    <property type="entry name" value="PRK06185.1-3"/>
    <property type="match status" value="1"/>
</dbReference>
<evidence type="ECO:0000313" key="3">
    <source>
        <dbReference type="EMBL" id="MFC3967372.1"/>
    </source>
</evidence>
<dbReference type="PANTHER" id="PTHR43476">
    <property type="entry name" value="3-(3-HYDROXY-PHENYL)PROPIONATE/3-HYDROXYCINNAMIC ACID HYDROXYLASE"/>
    <property type="match status" value="1"/>
</dbReference>
<keyword evidence="4" id="KW-1185">Reference proteome</keyword>
<sequence>MVEKVLNTSCAIAGGGPAGLMLGLLLARAGVDVTVLEKHNDFLRDFRGDTIHPSTLEVIYELGLEEEFLKLPHTRAPKLSAEMGGQTITMADFSRLPVRNRFIAFMPQWDFLNFLAAHAARYPNFRLLMSAKVTDVLEQDGRVRGLRLETDEGVLTLQSDLVVAADGRNSVVREKAGLEVESFGSPSEVVWMKLSKQAGDPAQTMGHAGPRQGFVLIDRGDYWQCGYIVRGETFAEIRHRDLEEFRDKVRAVSPLPAERMNELQDWSDVSLLQVRIDRLKQWWKPGLIAIGDAAHAMSPIGGVGVNLAIQDAVAAANILAEPLAGHRLQDAHLAAVEKRRLFPTKATQKLQLMMRSNRRKELVQEERKKGPPAFIRNIARFPLLAHLAGRLMGLGFRMEHVRTKSLL</sequence>
<feature type="domain" description="FAD-binding" evidence="2">
    <location>
        <begin position="8"/>
        <end position="348"/>
    </location>
</feature>
<dbReference type="PRINTS" id="PR00420">
    <property type="entry name" value="RNGMNOXGNASE"/>
</dbReference>
<proteinExistence type="predicted"/>
<gene>
    <name evidence="3" type="ORF">ACFOVS_04385</name>
</gene>
<dbReference type="InterPro" id="IPR036188">
    <property type="entry name" value="FAD/NAD-bd_sf"/>
</dbReference>
<dbReference type="Proteomes" id="UP001595697">
    <property type="component" value="Unassembled WGS sequence"/>
</dbReference>
<dbReference type="InterPro" id="IPR002938">
    <property type="entry name" value="FAD-bd"/>
</dbReference>
<dbReference type="NCBIfam" id="NF004835">
    <property type="entry name" value="PRK06185.1-4"/>
    <property type="match status" value="1"/>
</dbReference>
<name>A0ABV8E7F2_9HYPH</name>
<organism evidence="3 4">
    <name type="scientific">Rhizobium lemnae</name>
    <dbReference type="NCBI Taxonomy" id="1214924"/>
    <lineage>
        <taxon>Bacteria</taxon>
        <taxon>Pseudomonadati</taxon>
        <taxon>Pseudomonadota</taxon>
        <taxon>Alphaproteobacteria</taxon>
        <taxon>Hyphomicrobiales</taxon>
        <taxon>Rhizobiaceae</taxon>
        <taxon>Rhizobium/Agrobacterium group</taxon>
        <taxon>Rhizobium</taxon>
    </lineage>
</organism>
<dbReference type="EMBL" id="JBHSBD010000016">
    <property type="protein sequence ID" value="MFC3967372.1"/>
    <property type="molecule type" value="Genomic_DNA"/>
</dbReference>
<dbReference type="RefSeq" id="WP_247259389.1">
    <property type="nucleotide sequence ID" value="NZ_JALJQZ010000002.1"/>
</dbReference>
<protein>
    <submittedName>
        <fullName evidence="3">FAD-dependent oxidoreductase</fullName>
    </submittedName>
</protein>
<dbReference type="Gene3D" id="3.50.50.60">
    <property type="entry name" value="FAD/NAD(P)-binding domain"/>
    <property type="match status" value="2"/>
</dbReference>
<comment type="caution">
    <text evidence="3">The sequence shown here is derived from an EMBL/GenBank/DDBJ whole genome shotgun (WGS) entry which is preliminary data.</text>
</comment>
<dbReference type="PANTHER" id="PTHR43476:SF5">
    <property type="entry name" value="FAD-DEPENDENT MONOOXYGENASE"/>
    <property type="match status" value="1"/>
</dbReference>
<evidence type="ECO:0000313" key="4">
    <source>
        <dbReference type="Proteomes" id="UP001595697"/>
    </source>
</evidence>
<evidence type="ECO:0000259" key="2">
    <source>
        <dbReference type="Pfam" id="PF01494"/>
    </source>
</evidence>
<evidence type="ECO:0000256" key="1">
    <source>
        <dbReference type="ARBA" id="ARBA00023002"/>
    </source>
</evidence>
<dbReference type="NCBIfam" id="NF004833">
    <property type="entry name" value="PRK06185.1-1"/>
    <property type="match status" value="1"/>
</dbReference>